<dbReference type="PANTHER" id="PTHR35529:SF1">
    <property type="entry name" value="MANGANESE EFFLUX PUMP MNTP-RELATED"/>
    <property type="match status" value="1"/>
</dbReference>
<keyword evidence="3 8" id="KW-0812">Transmembrane</keyword>
<evidence type="ECO:0000256" key="3">
    <source>
        <dbReference type="ARBA" id="ARBA00022692"/>
    </source>
</evidence>
<evidence type="ECO:0000313" key="10">
    <source>
        <dbReference type="Proteomes" id="UP000046155"/>
    </source>
</evidence>
<comment type="similarity">
    <text evidence="8">Belongs to the MntP (TC 9.B.29) family.</text>
</comment>
<comment type="subcellular location">
    <subcellularLocation>
        <location evidence="8">Cell membrane</location>
        <topology evidence="8">Multi-pass membrane protein</topology>
    </subcellularLocation>
</comment>
<feature type="transmembrane region" description="Helical" evidence="8">
    <location>
        <begin position="67"/>
        <end position="85"/>
    </location>
</feature>
<dbReference type="GO" id="GO:0005886">
    <property type="term" value="C:plasma membrane"/>
    <property type="evidence" value="ECO:0007669"/>
    <property type="project" value="UniProtKB-SubCell"/>
</dbReference>
<dbReference type="GO" id="GO:0005384">
    <property type="term" value="F:manganese ion transmembrane transporter activity"/>
    <property type="evidence" value="ECO:0007669"/>
    <property type="project" value="UniProtKB-UniRule"/>
</dbReference>
<keyword evidence="2 8" id="KW-1003">Cell membrane</keyword>
<keyword evidence="6 8" id="KW-0472">Membrane</keyword>
<dbReference type="AlphaFoldDB" id="A0A0B7MLZ3"/>
<evidence type="ECO:0000256" key="7">
    <source>
        <dbReference type="ARBA" id="ARBA00023211"/>
    </source>
</evidence>
<keyword evidence="1 8" id="KW-0813">Transport</keyword>
<feature type="transmembrane region" description="Helical" evidence="8">
    <location>
        <begin position="146"/>
        <end position="166"/>
    </location>
</feature>
<dbReference type="PANTHER" id="PTHR35529">
    <property type="entry name" value="MANGANESE EFFLUX PUMP MNTP-RELATED"/>
    <property type="match status" value="1"/>
</dbReference>
<accession>A0A0B7MLZ3</accession>
<dbReference type="Pfam" id="PF02659">
    <property type="entry name" value="Mntp"/>
    <property type="match status" value="1"/>
</dbReference>
<evidence type="ECO:0000256" key="8">
    <source>
        <dbReference type="HAMAP-Rule" id="MF_01521"/>
    </source>
</evidence>
<reference evidence="10" key="1">
    <citation type="submission" date="2015-01" db="EMBL/GenBank/DDBJ databases">
        <authorList>
            <person name="Manzoor Shahid"/>
            <person name="Zubair Saima"/>
        </authorList>
    </citation>
    <scope>NUCLEOTIDE SEQUENCE [LARGE SCALE GENOMIC DNA]</scope>
    <source>
        <strain evidence="10">Sp3</strain>
    </source>
</reference>
<dbReference type="InterPro" id="IPR022929">
    <property type="entry name" value="Put_MntP"/>
</dbReference>
<name>A0A0B7MLZ3_9FIRM</name>
<dbReference type="Proteomes" id="UP000046155">
    <property type="component" value="Unassembled WGS sequence"/>
</dbReference>
<comment type="function">
    <text evidence="8">Probably functions as a manganese efflux pump.</text>
</comment>
<evidence type="ECO:0000256" key="2">
    <source>
        <dbReference type="ARBA" id="ARBA00022475"/>
    </source>
</evidence>
<feature type="transmembrane region" description="Helical" evidence="8">
    <location>
        <begin position="40"/>
        <end position="61"/>
    </location>
</feature>
<sequence length="196" mass="20730">MDKLLTYFFIAVALGADAFSLALGLGMGGPSRRAVLRTSFTVGIFHIFMPLAGLLVGSVLGVMAGRVATWIGGVILVILGFKMIWEGRPWRREVYSFRTARKALEKPGNVFSWGGILVLGWSVSVDAFGVGVGLGTIIGGVTSSGFISFVIILGVVAALMTAIGLLLGRWLSYQAGKWAEIVGGLVLTGIGIKMFF</sequence>
<keyword evidence="10" id="KW-1185">Reference proteome</keyword>
<keyword evidence="5 8" id="KW-0406">Ion transport</keyword>
<organism evidence="9 10">
    <name type="scientific">Syntrophaceticus schinkii</name>
    <dbReference type="NCBI Taxonomy" id="499207"/>
    <lineage>
        <taxon>Bacteria</taxon>
        <taxon>Bacillati</taxon>
        <taxon>Bacillota</taxon>
        <taxon>Clostridia</taxon>
        <taxon>Thermoanaerobacterales</taxon>
        <taxon>Thermoanaerobacterales Family III. Incertae Sedis</taxon>
        <taxon>Syntrophaceticus</taxon>
    </lineage>
</organism>
<dbReference type="EMBL" id="CDRZ01000157">
    <property type="protein sequence ID" value="CEO88697.1"/>
    <property type="molecule type" value="Genomic_DNA"/>
</dbReference>
<gene>
    <name evidence="8 9" type="primary">mntP</name>
    <name evidence="9" type="ORF">SSCH_240020</name>
</gene>
<evidence type="ECO:0000313" key="9">
    <source>
        <dbReference type="EMBL" id="CEO88697.1"/>
    </source>
</evidence>
<evidence type="ECO:0000256" key="1">
    <source>
        <dbReference type="ARBA" id="ARBA00022448"/>
    </source>
</evidence>
<dbReference type="InterPro" id="IPR003810">
    <property type="entry name" value="Mntp/YtaF"/>
</dbReference>
<feature type="transmembrane region" description="Helical" evidence="8">
    <location>
        <begin position="6"/>
        <end position="28"/>
    </location>
</feature>
<dbReference type="HAMAP" id="MF_01521">
    <property type="entry name" value="MntP_pump"/>
    <property type="match status" value="1"/>
</dbReference>
<evidence type="ECO:0000256" key="6">
    <source>
        <dbReference type="ARBA" id="ARBA00023136"/>
    </source>
</evidence>
<keyword evidence="4 8" id="KW-1133">Transmembrane helix</keyword>
<protein>
    <recommendedName>
        <fullName evidence="8">Putative manganese efflux pump MntP</fullName>
    </recommendedName>
</protein>
<proteinExistence type="inferred from homology"/>
<dbReference type="RefSeq" id="WP_044664799.1">
    <property type="nucleotide sequence ID" value="NZ_CDRZ01000157.1"/>
</dbReference>
<evidence type="ECO:0000256" key="5">
    <source>
        <dbReference type="ARBA" id="ARBA00023065"/>
    </source>
</evidence>
<evidence type="ECO:0000256" key="4">
    <source>
        <dbReference type="ARBA" id="ARBA00022989"/>
    </source>
</evidence>
<keyword evidence="7 8" id="KW-0464">Manganese</keyword>
<feature type="transmembrane region" description="Helical" evidence="8">
    <location>
        <begin position="110"/>
        <end position="134"/>
    </location>
</feature>